<evidence type="ECO:0000256" key="9">
    <source>
        <dbReference type="ARBA" id="ARBA00022833"/>
    </source>
</evidence>
<dbReference type="Pfam" id="PF00675">
    <property type="entry name" value="Peptidase_M16"/>
    <property type="match status" value="1"/>
</dbReference>
<dbReference type="PANTHER" id="PTHR11851">
    <property type="entry name" value="METALLOPROTEASE"/>
    <property type="match status" value="1"/>
</dbReference>
<evidence type="ECO:0000256" key="4">
    <source>
        <dbReference type="ARBA" id="ARBA00007261"/>
    </source>
</evidence>
<evidence type="ECO:0000256" key="13">
    <source>
        <dbReference type="ARBA" id="ARBA00031018"/>
    </source>
</evidence>
<evidence type="ECO:0000256" key="11">
    <source>
        <dbReference type="ARBA" id="ARBA00023049"/>
    </source>
</evidence>
<dbReference type="PROSITE" id="PS00143">
    <property type="entry name" value="INSULINASE"/>
    <property type="match status" value="1"/>
</dbReference>
<dbReference type="GO" id="GO:0046872">
    <property type="term" value="F:metal ion binding"/>
    <property type="evidence" value="ECO:0007669"/>
    <property type="project" value="UniProtKB-KW"/>
</dbReference>
<dbReference type="EC" id="3.4.24.64" evidence="5"/>
<name>A0AA40EZA8_9PEZI</name>
<keyword evidence="19" id="KW-1185">Reference proteome</keyword>
<keyword evidence="10" id="KW-0809">Transit peptide</keyword>
<dbReference type="PANTHER" id="PTHR11851:SF149">
    <property type="entry name" value="GH01077P"/>
    <property type="match status" value="1"/>
</dbReference>
<dbReference type="EMBL" id="JAUKTV010000001">
    <property type="protein sequence ID" value="KAK0748298.1"/>
    <property type="molecule type" value="Genomic_DNA"/>
</dbReference>
<evidence type="ECO:0000256" key="2">
    <source>
        <dbReference type="ARBA" id="ARBA00001947"/>
    </source>
</evidence>
<keyword evidence="12" id="KW-0496">Mitochondrion</keyword>
<evidence type="ECO:0000256" key="7">
    <source>
        <dbReference type="ARBA" id="ARBA00022723"/>
    </source>
</evidence>
<dbReference type="AlphaFoldDB" id="A0AA40EZA8"/>
<evidence type="ECO:0000256" key="10">
    <source>
        <dbReference type="ARBA" id="ARBA00022946"/>
    </source>
</evidence>
<dbReference type="InterPro" id="IPR001431">
    <property type="entry name" value="Pept_M16_Zn_BS"/>
</dbReference>
<dbReference type="InterPro" id="IPR011765">
    <property type="entry name" value="Pept_M16_N"/>
</dbReference>
<evidence type="ECO:0000313" key="19">
    <source>
        <dbReference type="Proteomes" id="UP001172159"/>
    </source>
</evidence>
<evidence type="ECO:0000256" key="8">
    <source>
        <dbReference type="ARBA" id="ARBA00022801"/>
    </source>
</evidence>
<comment type="similarity">
    <text evidence="4 15">Belongs to the peptidase M16 family.</text>
</comment>
<protein>
    <recommendedName>
        <fullName evidence="5">mitochondrial processing peptidase</fullName>
        <ecNumber evidence="5">3.4.24.64</ecNumber>
    </recommendedName>
    <alternativeName>
        <fullName evidence="13">Beta-MPP</fullName>
    </alternativeName>
</protein>
<organism evidence="18 19">
    <name type="scientific">Apiosordaria backusii</name>
    <dbReference type="NCBI Taxonomy" id="314023"/>
    <lineage>
        <taxon>Eukaryota</taxon>
        <taxon>Fungi</taxon>
        <taxon>Dikarya</taxon>
        <taxon>Ascomycota</taxon>
        <taxon>Pezizomycotina</taxon>
        <taxon>Sordariomycetes</taxon>
        <taxon>Sordariomycetidae</taxon>
        <taxon>Sordariales</taxon>
        <taxon>Lasiosphaeriaceae</taxon>
        <taxon>Apiosordaria</taxon>
    </lineage>
</organism>
<dbReference type="GO" id="GO:0005759">
    <property type="term" value="C:mitochondrial matrix"/>
    <property type="evidence" value="ECO:0007669"/>
    <property type="project" value="UniProtKB-ARBA"/>
</dbReference>
<comment type="cofactor">
    <cofactor evidence="2">
        <name>Zn(2+)</name>
        <dbReference type="ChEBI" id="CHEBI:29105"/>
    </cofactor>
</comment>
<dbReference type="Gene3D" id="3.30.830.10">
    <property type="entry name" value="Metalloenzyme, LuxS/M16 peptidase-like"/>
    <property type="match status" value="2"/>
</dbReference>
<dbReference type="InterPro" id="IPR007863">
    <property type="entry name" value="Peptidase_M16_C"/>
</dbReference>
<comment type="subcellular location">
    <subcellularLocation>
        <location evidence="3">Mitochondrion</location>
    </subcellularLocation>
</comment>
<keyword evidence="6" id="KW-0645">Protease</keyword>
<comment type="caution">
    <text evidence="18">The sequence shown here is derived from an EMBL/GenBank/DDBJ whole genome shotgun (WGS) entry which is preliminary data.</text>
</comment>
<feature type="domain" description="Peptidase M16 C-terminal" evidence="17">
    <location>
        <begin position="202"/>
        <end position="390"/>
    </location>
</feature>
<evidence type="ECO:0000256" key="6">
    <source>
        <dbReference type="ARBA" id="ARBA00022670"/>
    </source>
</evidence>
<dbReference type="Proteomes" id="UP001172159">
    <property type="component" value="Unassembled WGS sequence"/>
</dbReference>
<evidence type="ECO:0000259" key="16">
    <source>
        <dbReference type="Pfam" id="PF00675"/>
    </source>
</evidence>
<evidence type="ECO:0000256" key="3">
    <source>
        <dbReference type="ARBA" id="ARBA00004173"/>
    </source>
</evidence>
<keyword evidence="7" id="KW-0479">Metal-binding</keyword>
<dbReference type="SUPFAM" id="SSF63411">
    <property type="entry name" value="LuxS/MPP-like metallohydrolase"/>
    <property type="match status" value="2"/>
</dbReference>
<comment type="function">
    <text evidence="14">Catalytic subunit of the essential mitochondrial processing protease (MPP), which cleaves the mitochondrial sequence off newly imported precursors proteins. Preferentially, cleaves after an arginine at position P2.</text>
</comment>
<feature type="domain" description="Peptidase M16 N-terminal" evidence="16">
    <location>
        <begin position="50"/>
        <end position="197"/>
    </location>
</feature>
<evidence type="ECO:0000259" key="17">
    <source>
        <dbReference type="Pfam" id="PF05193"/>
    </source>
</evidence>
<evidence type="ECO:0000256" key="12">
    <source>
        <dbReference type="ARBA" id="ARBA00023128"/>
    </source>
</evidence>
<keyword evidence="8" id="KW-0378">Hydrolase</keyword>
<evidence type="ECO:0000313" key="18">
    <source>
        <dbReference type="EMBL" id="KAK0748298.1"/>
    </source>
</evidence>
<keyword evidence="11" id="KW-0482">Metalloprotease</keyword>
<reference evidence="18" key="1">
    <citation type="submission" date="2023-06" db="EMBL/GenBank/DDBJ databases">
        <title>Genome-scale phylogeny and comparative genomics of the fungal order Sordariales.</title>
        <authorList>
            <consortium name="Lawrence Berkeley National Laboratory"/>
            <person name="Hensen N."/>
            <person name="Bonometti L."/>
            <person name="Westerberg I."/>
            <person name="Brannstrom I.O."/>
            <person name="Guillou S."/>
            <person name="Cros-Aarteil S."/>
            <person name="Calhoun S."/>
            <person name="Haridas S."/>
            <person name="Kuo A."/>
            <person name="Mondo S."/>
            <person name="Pangilinan J."/>
            <person name="Riley R."/>
            <person name="Labutti K."/>
            <person name="Andreopoulos B."/>
            <person name="Lipzen A."/>
            <person name="Chen C."/>
            <person name="Yanf M."/>
            <person name="Daum C."/>
            <person name="Ng V."/>
            <person name="Clum A."/>
            <person name="Steindorff A."/>
            <person name="Ohm R."/>
            <person name="Martin F."/>
            <person name="Silar P."/>
            <person name="Natvig D."/>
            <person name="Lalanne C."/>
            <person name="Gautier V."/>
            <person name="Ament-Velasquez S.L."/>
            <person name="Kruys A."/>
            <person name="Hutchinson M.I."/>
            <person name="Powell A.J."/>
            <person name="Barry K."/>
            <person name="Miller A.N."/>
            <person name="Grigoriev I.V."/>
            <person name="Debuchy R."/>
            <person name="Gladieux P."/>
            <person name="Thoren M.H."/>
            <person name="Johannesson H."/>
        </authorList>
    </citation>
    <scope>NUCLEOTIDE SEQUENCE</scope>
    <source>
        <strain evidence="18">CBS 540.89</strain>
    </source>
</reference>
<comment type="catalytic activity">
    <reaction evidence="1">
        <text>Release of N-terminal transit peptides from precursor proteins imported into the mitochondrion, typically with Arg in position P2.</text>
        <dbReference type="EC" id="3.4.24.64"/>
    </reaction>
</comment>
<dbReference type="Pfam" id="PF05193">
    <property type="entry name" value="Peptidase_M16_C"/>
    <property type="match status" value="1"/>
</dbReference>
<gene>
    <name evidence="18" type="ORF">B0T21DRAFT_356255</name>
</gene>
<dbReference type="InterPro" id="IPR050361">
    <property type="entry name" value="MPP/UQCRC_Complex"/>
</dbReference>
<dbReference type="GO" id="GO:0004222">
    <property type="term" value="F:metalloendopeptidase activity"/>
    <property type="evidence" value="ECO:0007669"/>
    <property type="project" value="UniProtKB-EC"/>
</dbReference>
<dbReference type="InterPro" id="IPR011249">
    <property type="entry name" value="Metalloenz_LuxS/M16"/>
</dbReference>
<proteinExistence type="inferred from homology"/>
<evidence type="ECO:0000256" key="1">
    <source>
        <dbReference type="ARBA" id="ARBA00001098"/>
    </source>
</evidence>
<evidence type="ECO:0000256" key="15">
    <source>
        <dbReference type="RuleBase" id="RU004447"/>
    </source>
</evidence>
<dbReference type="GO" id="GO:0006627">
    <property type="term" value="P:protein processing involved in protein targeting to mitochondrion"/>
    <property type="evidence" value="ECO:0007669"/>
    <property type="project" value="TreeGrafter"/>
</dbReference>
<accession>A0AA40EZA8</accession>
<evidence type="ECO:0000256" key="5">
    <source>
        <dbReference type="ARBA" id="ARBA00012299"/>
    </source>
</evidence>
<keyword evidence="9" id="KW-0862">Zinc</keyword>
<dbReference type="FunFam" id="3.30.830.10:FF:000002">
    <property type="entry name" value="Mitochondrial-processing peptidase subunit beta"/>
    <property type="match status" value="1"/>
</dbReference>
<sequence length="474" mass="52383">MASRRLALNLAQGLRGRAGGLSVPVRRGLATPHSPALKTQTTTLKNGLTVATQYSPYAQTSTVGMWIDAGSRAETDETNGTAHFLEHLAFKGTSKRTQQQLELEIENMGAHLNAYTSRENTVYFARALNEDVPQCVDILQDILQNSKLEESAIERERDVILRESEEVEKQLEEVVFDHLHATAYQHQPLGRTILGPRENIRDITRTELTNYIKNNYTADRMVLVGAGGVPHEQLVEMADKYFAGLPSKSPESAAYLLSKKKADFIGSDVRIRDDTIPTANIAIAVEGVSWNDPDYFTALVTQAIVGNYDKALGNAPHQGSKLSGIVHKNDLATSYMSFSTSYSDTGLWGIYMVTDNLANIDDLVHFSLREWTRLCSSVTPAEVERAKAQLKASILLSLDGTSAVAEDIGRQIVNTGRRMSPGEIERVIDAITEKDVMEFGNKKIWDQDIAISAVGSIEGLFDYARIRADMSRNF</sequence>
<evidence type="ECO:0000256" key="14">
    <source>
        <dbReference type="ARBA" id="ARBA00045757"/>
    </source>
</evidence>
<dbReference type="FunFam" id="3.30.830.10:FF:000001">
    <property type="entry name" value="Mitochondrial-processing peptidase subunit beta, mitochondrial"/>
    <property type="match status" value="1"/>
</dbReference>